<dbReference type="Proteomes" id="UP000823612">
    <property type="component" value="Unassembled WGS sequence"/>
</dbReference>
<dbReference type="Pfam" id="PF05973">
    <property type="entry name" value="Gp49"/>
    <property type="match status" value="1"/>
</dbReference>
<reference evidence="1" key="2">
    <citation type="journal article" date="2021" name="PeerJ">
        <title>Extensive microbial diversity within the chicken gut microbiome revealed by metagenomics and culture.</title>
        <authorList>
            <person name="Gilroy R."/>
            <person name="Ravi A."/>
            <person name="Getino M."/>
            <person name="Pursley I."/>
            <person name="Horton D.L."/>
            <person name="Alikhan N.F."/>
            <person name="Baker D."/>
            <person name="Gharbi K."/>
            <person name="Hall N."/>
            <person name="Watson M."/>
            <person name="Adriaenssens E.M."/>
            <person name="Foster-Nyarko E."/>
            <person name="Jarju S."/>
            <person name="Secka A."/>
            <person name="Antonio M."/>
            <person name="Oren A."/>
            <person name="Chaudhuri R.R."/>
            <person name="La Ragione R."/>
            <person name="Hildebrand F."/>
            <person name="Pallen M.J."/>
        </authorList>
    </citation>
    <scope>NUCLEOTIDE SEQUENCE</scope>
    <source>
        <strain evidence="1">2889</strain>
    </source>
</reference>
<gene>
    <name evidence="1" type="ORF">IAB08_07265</name>
</gene>
<proteinExistence type="predicted"/>
<organism evidence="1 2">
    <name type="scientific">Candidatus Pullibacteroides excrementavium</name>
    <dbReference type="NCBI Taxonomy" id="2840905"/>
    <lineage>
        <taxon>Bacteria</taxon>
        <taxon>Pseudomonadati</taxon>
        <taxon>Bacteroidota</taxon>
        <taxon>Bacteroidia</taxon>
        <taxon>Bacteroidales</taxon>
        <taxon>Candidatus Pullibacteroides</taxon>
    </lineage>
</organism>
<dbReference type="InterPro" id="IPR009241">
    <property type="entry name" value="HigB-like"/>
</dbReference>
<dbReference type="AlphaFoldDB" id="A0A9D9DVV8"/>
<reference evidence="1" key="1">
    <citation type="submission" date="2020-10" db="EMBL/GenBank/DDBJ databases">
        <authorList>
            <person name="Gilroy R."/>
        </authorList>
    </citation>
    <scope>NUCLEOTIDE SEQUENCE</scope>
    <source>
        <strain evidence="1">2889</strain>
    </source>
</reference>
<protein>
    <submittedName>
        <fullName evidence="1">Type II toxin-antitoxin system RelE/ParE family toxin</fullName>
    </submittedName>
</protein>
<evidence type="ECO:0000313" key="1">
    <source>
        <dbReference type="EMBL" id="MBO8433075.1"/>
    </source>
</evidence>
<dbReference type="EMBL" id="JADIMZ010000108">
    <property type="protein sequence ID" value="MBO8433075.1"/>
    <property type="molecule type" value="Genomic_DNA"/>
</dbReference>
<accession>A0A9D9DVV8</accession>
<evidence type="ECO:0000313" key="2">
    <source>
        <dbReference type="Proteomes" id="UP000823612"/>
    </source>
</evidence>
<comment type="caution">
    <text evidence="1">The sequence shown here is derived from an EMBL/GenBank/DDBJ whole genome shotgun (WGS) entry which is preliminary data.</text>
</comment>
<sequence length="114" mass="13483">MSGRRIKIAFMDAAREFVSSLPEKAQKKMTYNLLKVEGGEIDKEIFKKLENSEIWEFRTLFSGICYRLFAFWDTEIEALVVATHGIKKKTQKTPKREIEKAEKLRKEYFNDKNK</sequence>
<name>A0A9D9DVV8_9BACT</name>